<keyword evidence="3" id="KW-1185">Reference proteome</keyword>
<protein>
    <submittedName>
        <fullName evidence="2">Uncharacterized protein</fullName>
    </submittedName>
</protein>
<comment type="caution">
    <text evidence="2">The sequence shown here is derived from an EMBL/GenBank/DDBJ whole genome shotgun (WGS) entry which is preliminary data.</text>
</comment>
<accession>A0A212DIL4</accession>
<organism evidence="2 3">
    <name type="scientific">Cervus elaphus hippelaphus</name>
    <name type="common">European red deer</name>
    <dbReference type="NCBI Taxonomy" id="46360"/>
    <lineage>
        <taxon>Eukaryota</taxon>
        <taxon>Metazoa</taxon>
        <taxon>Chordata</taxon>
        <taxon>Craniata</taxon>
        <taxon>Vertebrata</taxon>
        <taxon>Euteleostomi</taxon>
        <taxon>Mammalia</taxon>
        <taxon>Eutheria</taxon>
        <taxon>Laurasiatheria</taxon>
        <taxon>Artiodactyla</taxon>
        <taxon>Ruminantia</taxon>
        <taxon>Pecora</taxon>
        <taxon>Cervidae</taxon>
        <taxon>Cervinae</taxon>
        <taxon>Cervus</taxon>
    </lineage>
</organism>
<proteinExistence type="predicted"/>
<evidence type="ECO:0000313" key="2">
    <source>
        <dbReference type="EMBL" id="OWK17994.1"/>
    </source>
</evidence>
<reference evidence="2 3" key="1">
    <citation type="journal article" date="2018" name="Mol. Genet. Genomics">
        <title>The red deer Cervus elaphus genome CerEla1.0: sequencing, annotating, genes, and chromosomes.</title>
        <authorList>
            <person name="Bana N.A."/>
            <person name="Nyiri A."/>
            <person name="Nagy J."/>
            <person name="Frank K."/>
            <person name="Nagy T."/>
            <person name="Steger V."/>
            <person name="Schiller M."/>
            <person name="Lakatos P."/>
            <person name="Sugar L."/>
            <person name="Horn P."/>
            <person name="Barta E."/>
            <person name="Orosz L."/>
        </authorList>
    </citation>
    <scope>NUCLEOTIDE SEQUENCE [LARGE SCALE GENOMIC DNA]</scope>
    <source>
        <strain evidence="2">Hungarian</strain>
    </source>
</reference>
<feature type="region of interest" description="Disordered" evidence="1">
    <location>
        <begin position="18"/>
        <end position="59"/>
    </location>
</feature>
<evidence type="ECO:0000313" key="3">
    <source>
        <dbReference type="Proteomes" id="UP000242450"/>
    </source>
</evidence>
<evidence type="ECO:0000256" key="1">
    <source>
        <dbReference type="SAM" id="MobiDB-lite"/>
    </source>
</evidence>
<dbReference type="AlphaFoldDB" id="A0A212DIL4"/>
<sequence length="70" mass="6827">PSGARPPGADAELACAPSGALAGEPLTPGLPGDVQPSPAGAPRPGRLGFSDNIRIPPGNVDSMPGALEFL</sequence>
<feature type="non-terminal residue" evidence="2">
    <location>
        <position position="1"/>
    </location>
</feature>
<dbReference type="Proteomes" id="UP000242450">
    <property type="component" value="Chromosome 1"/>
</dbReference>
<gene>
    <name evidence="2" type="ORF">Celaphus_00009376</name>
</gene>
<name>A0A212DIL4_CEREH</name>
<dbReference type="EMBL" id="MKHE01000001">
    <property type="protein sequence ID" value="OWK17994.1"/>
    <property type="molecule type" value="Genomic_DNA"/>
</dbReference>